<feature type="compositionally biased region" description="Acidic residues" evidence="3">
    <location>
        <begin position="2650"/>
        <end position="2661"/>
    </location>
</feature>
<dbReference type="InterPro" id="IPR035983">
    <property type="entry name" value="Hect_E3_ubiquitin_ligase"/>
</dbReference>
<dbReference type="PANTHER" id="PTHR46654:SF1">
    <property type="entry name" value="E3 UBIQUITIN-PROTEIN LIGASE HECTD3"/>
    <property type="match status" value="1"/>
</dbReference>
<proteinExistence type="predicted"/>
<reference evidence="5 6" key="1">
    <citation type="submission" date="2024-04" db="EMBL/GenBank/DDBJ databases">
        <title>Tritrichomonas musculus Genome.</title>
        <authorList>
            <person name="Alves-Ferreira E."/>
            <person name="Grigg M."/>
            <person name="Lorenzi H."/>
            <person name="Galac M."/>
        </authorList>
    </citation>
    <scope>NUCLEOTIDE SEQUENCE [LARGE SCALE GENOMIC DNA]</scope>
    <source>
        <strain evidence="5 6">EAF2021</strain>
    </source>
</reference>
<dbReference type="SUPFAM" id="SSF56204">
    <property type="entry name" value="Hect, E3 ligase catalytic domain"/>
    <property type="match status" value="1"/>
</dbReference>
<dbReference type="PANTHER" id="PTHR46654">
    <property type="entry name" value="E3 UBIQUITIN-PROTEIN LIGASE HECTD3"/>
    <property type="match status" value="1"/>
</dbReference>
<dbReference type="EMBL" id="JAPFFF010000005">
    <property type="protein sequence ID" value="KAK8889509.1"/>
    <property type="molecule type" value="Genomic_DNA"/>
</dbReference>
<sequence>MGNEESAQSKKTNSKSTEFECKDLFSLKYISDLFQKITNQDIKNQLNPTLDSVFFSSLIENLISSQSKTFQLGIHSELEKSFFLPLIHDIDIDYDYSRAFNKCFDEMRSTANTILECENISRKRKKENMANSFQSIQTQKTPTSFLEDFFTIPFDSLLSLVHVLEVSDLATYLNYLNDILLQQKNWSLDKFDSPTIISVQKLINTICQIDKFRVPEIQLLVIKFLFNIANAHGSVNNILSILKAMLSFPIDFPIDINQMDLHLQGPKSKVQNIFSFPFEISNKIISFSIGSNVLVLSEEIGLIQFIEPDPLIIPVNVCEDSILLDSYHFIYIFSIKLGTIQCFTNKDLNIDSMRILDISKYLNVQYEILACGKFDKNIGILQKSDKNKFIITVFNNDLEKYPNKVSEIEFTLSTDKKEEFLPKLFYFNKNEVHFIIANMIDKPFKIIKENNSNYKIEEMPDLFCSSFIPNKCPISCFRNVVYSISQNNGQIFFIKNQIVSKHQLKTLPFTFTSINLPVYNDSKITVAISLIINELSSSIDSQLNIFSEGRYSKYVSFIVSSDNSTIDLCSSIIQEIIPSEEIDLDIKMPLISLLLKIIAINLSTYCIKFFNGIEKLNEEDKLLFKKIRELIELATFSKPAIYSPLIIESVSFLISSNFHYLYYPDYSLLNDFIKRVLSNNSIKNYLILNYMLLSTSHCFFYMFSKESNEILKEEINDKKGLQQMFNNSLSLINEELQFLNQNEIDSNEEFIIPYFEFLLSFAGENISFDLSSNQLMQNLIFRLMLIDDFPLIALNIVDKSIPIVQKYIEMIMNDQQTIDDDNKYSNQNHLKNKNEEKLIILESEHNSSSFNNISKTINFEESNNIHLSFDPNCQTDPNNSSLEIYDISSEKKKLLHTFAGDYWIHELDVMSNSILINFTSNDRDSKSGSYWGFKVICSPNKSNEKKEEFNPCLNLFYFNLLVNTLGRLTYIGLQSIPPSIEETQCKFILEGDLLEGVTKLFNQKDIQIQLQPQQTKAANHGNKPLTRGLSNGISFDATNGTMKYPDEFKKEFINDLISDKSQEKETIGSRLLKFMYKAVKAPHLIRPNPSILLAEKYMIAALMKQLGFINSAISFATVNLTQIEADNGSNESFVVPPNLDKTWKSIYKMRTLLYRSYQKTKEMKISKQEKKNENKSVKLHENFDAFINEIIIKCKFLLFTEPILKKRKYETENYDMETIEKTINELLSFITSDLLLENLSRMVERRTQKMKIRIQALSLLIKMMKSELKSLHTTKITYLYPLKNSLKLLTDHSDVKSVPNEMIDELNENFFVLFKLLISNITDPNESDSARVFYIKMLSVSIKDIIPTNKLVPSYLSVAKFIQSCSIDSIESFISFSCLWRILGLWTLEFPSPEIINALLSFSTNSDFEYCQYHSILLLSALSQTIVYNVKADHIFKCFNKASPRVIVATLIWLSCSILNSKDEINEIEINGCKYNLVSFIHFLLKAIGSSLCGGPCLFISDDSLHESHMIVAEEIIAFLRILIRPHSPLNELINKVFHEVLSHSIDLTKYTHNNDESENDDHLYELIAVFTVLGKEIISFHNSGYSIFHTKETTEIVRISSFEPMSGKLKYFMMKNNFNELITDKMTKYVPSARLPSNPNDFIITAEEAKLFVSIQNEISSTLDNLTNVKFSIFSASFTGFLTICLQNKRNADTFIKNADLTTFLNCANKKEHMRKAVGVESLIYNINQRVIKISNINKKRPSQNDIESVKLPYSLVFNYDPPHQFVSLYGGKVKQNQLFTSSSSSSLFIGNHSLPNDSLLYFEVKIASISNRNIIIGLTDHNSAQNSVYIFGINLKDERNLETDGIIHCLNNGDVIGCMHSREGIEFFYNGIKLKYSIPSGLIDEYIPVIYTKDCHGIFEYNFGQTKFVTNIIDQMESEILIDSLEKFDVKVPTDQIQLPKTNLLSDDDYDEFINNSRALWEVSKIHPSSLNNDQPLYFSENHGKNNKERPFNSYSEFSMSQKNSVQFNFFIGQPVIISQPPTSEKVKELNSSLLLIAQIHINNHGTIVDMEAVPKTKRLLLTIECNDQTTNKKWRFQIDSQYVQRVDAKFMTIVENASRINSEKVTSIVPSYLSRQKQKLFESTRALIIRMCRFLSLIFIDFYRFNNNLSSYFEMHKTVSVDVFLLIISNVFKFIHKPKISSKWTQYRNSDFIFADDENDYENFTVNYLCLCDTHMLVRYIRALIYKNPETMDEVIMKLILKSIDHITNAPNSSRNEIFNLVSSKKYIIETPHPMNNSVIKEKIQLPQLTSGFIPVSHSLTSFGSSRIVISGREFKETREFDYLIFPPKDCSIEFKPSSSSDTNNNFGLRLCIFPLKSHLKEKVMESPLGGIHDLFILLSAILSEKKKNVCFAKTVKFLKQEVIPRIASLMNHDNYFVDLFAFEIIQPILMSLHWNSEDVSSRFENAFHSFTANLHHDITKWSPLHIRTQQGLLISLFTRLLILNISAGSSKKKSKEDIEYLYDTFIKSKVNKNSSIYEQAIEAIAICVALGFDMPISIKFPSFLIAETWAESIPYSNDVFFDNGQICIEKVEIEKVRNAEIEFVNEEWLPKNCALCVAPIKNSSQEKKQQPEIKNEKSQKQEIQPDENQQALDAGSELYSSNFSDESSEDGNNDDDNNTNSNSRRRSSSLPSHTSSNASNSENNNNNNNETSNDNQTSTSNNYRENSNEIDNNINADLENAESATELSFKKINLSDTIILTPGKKAKIYHPFSAYLINTETNTLLSPTLIDSSHRVHLIITGYPTTHELKREKFVSNYHLFLQHVSFISNCWNVRMDESLSRILKSNSNIYKELTINVHERPFLSEPLLSNIPSQIIRCRLQLFHRLEEYMPNLIKVVDLGSNDSLFGGILASCRSAISTTFKLNIVKSIVQNDLRSGGADVNVKFNRFQASLFHSKPENPAGKPILDQFMEQVPISSIPAMKRPGAPWKVDLIGEGATDAGGPGRDLFTEACLELMNPSLGLFIENPNKRVNNINGNQELLIPNPQPMNDHVKNRYFYAGVLMALCYTSSIPEPFKFPRFVWDYLTNKAVSIEDIYDVDLQFKQLMTSIENCEKTLNDPSQFSEIFAQSFQVQNSLGEMVDLIPGGSCIPVTFNKRLEFVQRCKNYRIKEFNDQLNYLRKGFNLIFAPSAASILTPWEIELLICGDNQCPVEELKKNCSFDSDDRHVKMLWEVLDSFTPEERMLFIKFGCGRMGLPPPGMKWQSNLNIRFKEFYNTEDSVMPLPTAVTCNSKVTIPRYSSTEWMAKKIRTAITMGADIDQDRNAHINDLEAVT</sequence>
<evidence type="ECO:0000256" key="2">
    <source>
        <dbReference type="PROSITE-ProRule" id="PRU00104"/>
    </source>
</evidence>
<feature type="compositionally biased region" description="Low complexity" evidence="3">
    <location>
        <begin position="2662"/>
        <end position="2706"/>
    </location>
</feature>
<dbReference type="InterPro" id="IPR035914">
    <property type="entry name" value="Sperma_CUB_dom_sf"/>
</dbReference>
<feature type="domain" description="HECT" evidence="4">
    <location>
        <begin position="2962"/>
        <end position="3297"/>
    </location>
</feature>
<dbReference type="Gene3D" id="2.60.120.920">
    <property type="match status" value="1"/>
</dbReference>
<dbReference type="Gene3D" id="3.30.2410.10">
    <property type="entry name" value="Hect, E3 ligase catalytic domain"/>
    <property type="match status" value="1"/>
</dbReference>
<name>A0ABR2KEE7_9EUKA</name>
<keyword evidence="1 2" id="KW-0833">Ubl conjugation pathway</keyword>
<organism evidence="5 6">
    <name type="scientific">Tritrichomonas musculus</name>
    <dbReference type="NCBI Taxonomy" id="1915356"/>
    <lineage>
        <taxon>Eukaryota</taxon>
        <taxon>Metamonada</taxon>
        <taxon>Parabasalia</taxon>
        <taxon>Tritrichomonadida</taxon>
        <taxon>Tritrichomonadidae</taxon>
        <taxon>Tritrichomonas</taxon>
    </lineage>
</organism>
<gene>
    <name evidence="5" type="ORF">M9Y10_034258</name>
</gene>
<evidence type="ECO:0000313" key="5">
    <source>
        <dbReference type="EMBL" id="KAK8889509.1"/>
    </source>
</evidence>
<evidence type="ECO:0000256" key="3">
    <source>
        <dbReference type="SAM" id="MobiDB-lite"/>
    </source>
</evidence>
<keyword evidence="6" id="KW-1185">Reference proteome</keyword>
<feature type="region of interest" description="Disordered" evidence="3">
    <location>
        <begin position="2608"/>
        <end position="2712"/>
    </location>
</feature>
<feature type="compositionally biased region" description="Basic and acidic residues" evidence="3">
    <location>
        <begin position="2608"/>
        <end position="2624"/>
    </location>
</feature>
<evidence type="ECO:0000313" key="6">
    <source>
        <dbReference type="Proteomes" id="UP001470230"/>
    </source>
</evidence>
<dbReference type="Pfam" id="PF00632">
    <property type="entry name" value="HECT"/>
    <property type="match status" value="1"/>
</dbReference>
<protein>
    <recommendedName>
        <fullName evidence="4">HECT domain-containing protein</fullName>
    </recommendedName>
</protein>
<dbReference type="Gene3D" id="2.60.120.290">
    <property type="entry name" value="Spermadhesin, CUB domain"/>
    <property type="match status" value="1"/>
</dbReference>
<feature type="active site" description="Glycyl thioester intermediate" evidence="2">
    <location>
        <position position="3274"/>
    </location>
</feature>
<dbReference type="SMART" id="SM00119">
    <property type="entry name" value="HECTc"/>
    <property type="match status" value="1"/>
</dbReference>
<evidence type="ECO:0000259" key="4">
    <source>
        <dbReference type="PROSITE" id="PS50237"/>
    </source>
</evidence>
<evidence type="ECO:0000256" key="1">
    <source>
        <dbReference type="ARBA" id="ARBA00022786"/>
    </source>
</evidence>
<dbReference type="InterPro" id="IPR043136">
    <property type="entry name" value="B30.2/SPRY_sf"/>
</dbReference>
<accession>A0ABR2KEE7</accession>
<dbReference type="PROSITE" id="PS50237">
    <property type="entry name" value="HECT"/>
    <property type="match status" value="1"/>
</dbReference>
<dbReference type="InterPro" id="IPR000569">
    <property type="entry name" value="HECT_dom"/>
</dbReference>
<comment type="caution">
    <text evidence="5">The sequence shown here is derived from an EMBL/GenBank/DDBJ whole genome shotgun (WGS) entry which is preliminary data.</text>
</comment>
<dbReference type="InterPro" id="IPR042469">
    <property type="entry name" value="HECTD3"/>
</dbReference>
<dbReference type="Proteomes" id="UP001470230">
    <property type="component" value="Unassembled WGS sequence"/>
</dbReference>
<dbReference type="Gene3D" id="3.30.2160.10">
    <property type="entry name" value="Hect, E3 ligase catalytic domain"/>
    <property type="match status" value="1"/>
</dbReference>
<dbReference type="Gene3D" id="3.90.1750.10">
    <property type="entry name" value="Hect, E3 ligase catalytic domains"/>
    <property type="match status" value="1"/>
</dbReference>